<comment type="subcellular location">
    <subcellularLocation>
        <location evidence="1">Cytoplasm</location>
    </subcellularLocation>
</comment>
<dbReference type="Proteomes" id="UP000002036">
    <property type="component" value="Chromosome B"/>
</dbReference>
<keyword evidence="3" id="KW-0175">Coiled coil</keyword>
<dbReference type="GO" id="GO:0007017">
    <property type="term" value="P:microtubule-based process"/>
    <property type="evidence" value="ECO:0007669"/>
    <property type="project" value="InterPro"/>
</dbReference>
<name>C5DD86_LACTC</name>
<dbReference type="GO" id="GO:0005869">
    <property type="term" value="C:dynactin complex"/>
    <property type="evidence" value="ECO:0007669"/>
    <property type="project" value="InterPro"/>
</dbReference>
<reference evidence="4 5" key="1">
    <citation type="journal article" date="2009" name="Genome Res.">
        <title>Comparative genomics of protoploid Saccharomycetaceae.</title>
        <authorList>
            <consortium name="The Genolevures Consortium"/>
            <person name="Souciet J.-L."/>
            <person name="Dujon B."/>
            <person name="Gaillardin C."/>
            <person name="Johnston M."/>
            <person name="Baret P.V."/>
            <person name="Cliften P."/>
            <person name="Sherman D.J."/>
            <person name="Weissenbach J."/>
            <person name="Westhof E."/>
            <person name="Wincker P."/>
            <person name="Jubin C."/>
            <person name="Poulain J."/>
            <person name="Barbe V."/>
            <person name="Segurens B."/>
            <person name="Artiguenave F."/>
            <person name="Anthouard V."/>
            <person name="Vacherie B."/>
            <person name="Val M.-E."/>
            <person name="Fulton R.S."/>
            <person name="Minx P."/>
            <person name="Wilson R."/>
            <person name="Durrens P."/>
            <person name="Jean G."/>
            <person name="Marck C."/>
            <person name="Martin T."/>
            <person name="Nikolski M."/>
            <person name="Rolland T."/>
            <person name="Seret M.-L."/>
            <person name="Casaregola S."/>
            <person name="Despons L."/>
            <person name="Fairhead C."/>
            <person name="Fischer G."/>
            <person name="Lafontaine I."/>
            <person name="Leh V."/>
            <person name="Lemaire M."/>
            <person name="de Montigny J."/>
            <person name="Neuveglise C."/>
            <person name="Thierry A."/>
            <person name="Blanc-Lenfle I."/>
            <person name="Bleykasten C."/>
            <person name="Diffels J."/>
            <person name="Fritsch E."/>
            <person name="Frangeul L."/>
            <person name="Goeffon A."/>
            <person name="Jauniaux N."/>
            <person name="Kachouri-Lafond R."/>
            <person name="Payen C."/>
            <person name="Potier S."/>
            <person name="Pribylova L."/>
            <person name="Ozanne C."/>
            <person name="Richard G.-F."/>
            <person name="Sacerdot C."/>
            <person name="Straub M.-L."/>
            <person name="Talla E."/>
        </authorList>
    </citation>
    <scope>NUCLEOTIDE SEQUENCE [LARGE SCALE GENOMIC DNA]</scope>
    <source>
        <strain evidence="5">ATCC 56472 / CBS 6340 / NRRL Y-8284</strain>
    </source>
</reference>
<dbReference type="PANTHER" id="PTHR15346">
    <property type="entry name" value="DYNACTIN SUBUNIT"/>
    <property type="match status" value="1"/>
</dbReference>
<organism evidence="4 5">
    <name type="scientific">Lachancea thermotolerans (strain ATCC 56472 / CBS 6340 / NRRL Y-8284)</name>
    <name type="common">Yeast</name>
    <name type="synonym">Kluyveromyces thermotolerans</name>
    <dbReference type="NCBI Taxonomy" id="559295"/>
    <lineage>
        <taxon>Eukaryota</taxon>
        <taxon>Fungi</taxon>
        <taxon>Dikarya</taxon>
        <taxon>Ascomycota</taxon>
        <taxon>Saccharomycotina</taxon>
        <taxon>Saccharomycetes</taxon>
        <taxon>Saccharomycetales</taxon>
        <taxon>Saccharomycetaceae</taxon>
        <taxon>Lachancea</taxon>
    </lineage>
</organism>
<feature type="coiled-coil region" evidence="3">
    <location>
        <begin position="321"/>
        <end position="348"/>
    </location>
</feature>
<keyword evidence="5" id="KW-1185">Reference proteome</keyword>
<dbReference type="Pfam" id="PF04912">
    <property type="entry name" value="Dynamitin"/>
    <property type="match status" value="1"/>
</dbReference>
<feature type="coiled-coil region" evidence="3">
    <location>
        <begin position="95"/>
        <end position="189"/>
    </location>
</feature>
<evidence type="ECO:0000256" key="2">
    <source>
        <dbReference type="ARBA" id="ARBA00022490"/>
    </source>
</evidence>
<dbReference type="GeneID" id="8291028"/>
<evidence type="ECO:0000256" key="3">
    <source>
        <dbReference type="SAM" id="Coils"/>
    </source>
</evidence>
<dbReference type="GO" id="GO:0005737">
    <property type="term" value="C:cytoplasm"/>
    <property type="evidence" value="ECO:0007669"/>
    <property type="project" value="UniProtKB-SubCell"/>
</dbReference>
<dbReference type="RefSeq" id="XP_002552185.1">
    <property type="nucleotide sequence ID" value="XM_002552139.1"/>
</dbReference>
<proteinExistence type="predicted"/>
<dbReference type="AlphaFoldDB" id="C5DD86"/>
<evidence type="ECO:0000313" key="5">
    <source>
        <dbReference type="Proteomes" id="UP000002036"/>
    </source>
</evidence>
<dbReference type="eggNOG" id="ENOG502S656">
    <property type="taxonomic scope" value="Eukaryota"/>
</dbReference>
<dbReference type="FunCoup" id="C5DD86">
    <property type="interactions" value="95"/>
</dbReference>
<evidence type="ECO:0000256" key="1">
    <source>
        <dbReference type="ARBA" id="ARBA00004496"/>
    </source>
</evidence>
<dbReference type="HOGENOM" id="CLU_065173_0_0_1"/>
<accession>C5DD86</accession>
<protein>
    <submittedName>
        <fullName evidence="4">KLTH0B09174p</fullName>
    </submittedName>
</protein>
<sequence length="364" mass="41561">MALDIIEWDEEAAVGGIPNDSFKDGKEVFETSDIEETESETSVPALMNDDINAIKDDYDRSRELFENQVLENIGSDFSGRTDRLQSAHMVSGSCLETRAQKLARIRRELQEIELSEESGEANSTELVSLRQLLDQLDSKAKSESQNIKQLLCESDKVREQVELPKINLELGLARRLAELENKVSKLESVLGLSGYSSQKTITTTMDELYRQIKLLRNNDKLLNEFRSKLESISANYEKTLIARKASRNSSLQKQISSDLISSETKVSELYESFSILRRYKDVVPHITTRMKTLNSLHMEIGDCVSTVKTVDSSVKWMTDQNEKWQKMLIDMDEKLESVEKKAEANKQEVTKWLTNVESRLQEMS</sequence>
<dbReference type="InParanoid" id="C5DD86"/>
<dbReference type="InterPro" id="IPR028133">
    <property type="entry name" value="Dynamitin"/>
</dbReference>
<dbReference type="OrthoDB" id="4977at2759"/>
<dbReference type="OMA" id="MKNNIDL"/>
<dbReference type="KEGG" id="lth:KLTH0B09174g"/>
<keyword evidence="2" id="KW-0963">Cytoplasm</keyword>
<evidence type="ECO:0000313" key="4">
    <source>
        <dbReference type="EMBL" id="CAR21747.1"/>
    </source>
</evidence>
<gene>
    <name evidence="4" type="ordered locus">KLTH0B09174g</name>
</gene>
<dbReference type="EMBL" id="CU928166">
    <property type="protein sequence ID" value="CAR21747.1"/>
    <property type="molecule type" value="Genomic_DNA"/>
</dbReference>
<dbReference type="STRING" id="559295.C5DD86"/>